<name>A0AA39WCE2_9PEZI</name>
<keyword evidence="2" id="KW-1185">Reference proteome</keyword>
<protein>
    <submittedName>
        <fullName evidence="1">Uncharacterized protein</fullName>
    </submittedName>
</protein>
<reference evidence="1" key="1">
    <citation type="submission" date="2023-06" db="EMBL/GenBank/DDBJ databases">
        <title>Genome-scale phylogeny and comparative genomics of the fungal order Sordariales.</title>
        <authorList>
            <consortium name="Lawrence Berkeley National Laboratory"/>
            <person name="Hensen N."/>
            <person name="Bonometti L."/>
            <person name="Westerberg I."/>
            <person name="Brannstrom I.O."/>
            <person name="Guillou S."/>
            <person name="Cros-Aarteil S."/>
            <person name="Calhoun S."/>
            <person name="Haridas S."/>
            <person name="Kuo A."/>
            <person name="Mondo S."/>
            <person name="Pangilinan J."/>
            <person name="Riley R."/>
            <person name="LaButti K."/>
            <person name="Andreopoulos B."/>
            <person name="Lipzen A."/>
            <person name="Chen C."/>
            <person name="Yanf M."/>
            <person name="Daum C."/>
            <person name="Ng V."/>
            <person name="Clum A."/>
            <person name="Steindorff A."/>
            <person name="Ohm R."/>
            <person name="Martin F."/>
            <person name="Silar P."/>
            <person name="Natvig D."/>
            <person name="Lalanne C."/>
            <person name="Gautier V."/>
            <person name="Ament-velasquez S.L."/>
            <person name="Kruys A."/>
            <person name="Hutchinson M.I."/>
            <person name="Powell A.J."/>
            <person name="Barry K."/>
            <person name="Miller A.N."/>
            <person name="Grigoriev I.V."/>
            <person name="Debuchy R."/>
            <person name="Gladieux P."/>
            <person name="Thoren M.H."/>
            <person name="Johannesson H."/>
        </authorList>
    </citation>
    <scope>NUCLEOTIDE SEQUENCE</scope>
    <source>
        <strain evidence="1">SMH3391-2</strain>
    </source>
</reference>
<organism evidence="1 2">
    <name type="scientific">Bombardia bombarda</name>
    <dbReference type="NCBI Taxonomy" id="252184"/>
    <lineage>
        <taxon>Eukaryota</taxon>
        <taxon>Fungi</taxon>
        <taxon>Dikarya</taxon>
        <taxon>Ascomycota</taxon>
        <taxon>Pezizomycotina</taxon>
        <taxon>Sordariomycetes</taxon>
        <taxon>Sordariomycetidae</taxon>
        <taxon>Sordariales</taxon>
        <taxon>Lasiosphaeriaceae</taxon>
        <taxon>Bombardia</taxon>
    </lineage>
</organism>
<comment type="caution">
    <text evidence="1">The sequence shown here is derived from an EMBL/GenBank/DDBJ whole genome shotgun (WGS) entry which is preliminary data.</text>
</comment>
<dbReference type="Proteomes" id="UP001174934">
    <property type="component" value="Unassembled WGS sequence"/>
</dbReference>
<evidence type="ECO:0000313" key="1">
    <source>
        <dbReference type="EMBL" id="KAK0612490.1"/>
    </source>
</evidence>
<gene>
    <name evidence="1" type="ORF">B0T17DRAFT_499642</name>
</gene>
<sequence length="66" mass="7358">MCTEHTTSYCPACGKEYLVYVEFCKDFHPPLLRCPRGTTVQYIYMDEGGCPSPVCPNSRNGGCTVM</sequence>
<proteinExistence type="predicted"/>
<dbReference type="AlphaFoldDB" id="A0AA39WCE2"/>
<accession>A0AA39WCE2</accession>
<dbReference type="EMBL" id="JAULSR010000009">
    <property type="protein sequence ID" value="KAK0612490.1"/>
    <property type="molecule type" value="Genomic_DNA"/>
</dbReference>
<evidence type="ECO:0000313" key="2">
    <source>
        <dbReference type="Proteomes" id="UP001174934"/>
    </source>
</evidence>